<feature type="transmembrane region" description="Helical" evidence="2">
    <location>
        <begin position="357"/>
        <end position="376"/>
    </location>
</feature>
<dbReference type="PANTHER" id="PTHR35184">
    <property type="entry name" value="YALI0C10208P"/>
    <property type="match status" value="1"/>
</dbReference>
<dbReference type="EMBL" id="OZ004253">
    <property type="protein sequence ID" value="CAK7893797.1"/>
    <property type="molecule type" value="Genomic_DNA"/>
</dbReference>
<feature type="compositionally biased region" description="Acidic residues" evidence="1">
    <location>
        <begin position="443"/>
        <end position="453"/>
    </location>
</feature>
<proteinExistence type="predicted"/>
<organism evidence="3 4">
    <name type="scientific">[Candida] anglica</name>
    <dbReference type="NCBI Taxonomy" id="148631"/>
    <lineage>
        <taxon>Eukaryota</taxon>
        <taxon>Fungi</taxon>
        <taxon>Dikarya</taxon>
        <taxon>Ascomycota</taxon>
        <taxon>Saccharomycotina</taxon>
        <taxon>Pichiomycetes</taxon>
        <taxon>Debaryomycetaceae</taxon>
        <taxon>Kurtzmaniella</taxon>
    </lineage>
</organism>
<evidence type="ECO:0000256" key="1">
    <source>
        <dbReference type="SAM" id="MobiDB-lite"/>
    </source>
</evidence>
<evidence type="ECO:0000256" key="2">
    <source>
        <dbReference type="SAM" id="Phobius"/>
    </source>
</evidence>
<feature type="region of interest" description="Disordered" evidence="1">
    <location>
        <begin position="407"/>
        <end position="453"/>
    </location>
</feature>
<feature type="transmembrane region" description="Helical" evidence="2">
    <location>
        <begin position="103"/>
        <end position="122"/>
    </location>
</feature>
<dbReference type="InterPro" id="IPR021460">
    <property type="entry name" value="DUF3112"/>
</dbReference>
<sequence>MTIDLPDYTNDALDGFLALIYALQNNPAEGTGIYKLIQFSHNTAGPSIPIALSQYMTTLQFNLFGDYPSSRDIIPSAIFCAAFAVIGILHTIIFTINTSRGHYFWMSAIMILYSIMRVIGWAARIPWSMDVTKIGIGIVHTVFTIVASIVLISVNLILAQRLFTWRHPVGGSRDLFWNFMIGAYIVICLLLGLTIVANVWPYLYFLSQEKYDIWVNVVRATSILIVLYSVTGIALINLSYFFKPTSKDENLHTYQPWWIESFSPTYFVEPHAARAANATFMKRNHNHRYAIRVIAATHHHYKMVEGLTNQRGSLTHNTSLIIIVISSAFICAGAILRSVVLFQGKQQRYQSQICQPVVMYIMWGLLEVIINILFIVGRIDLRFYRPDILPQIVRSIITAEQSHYNSDDELSEDYGSLPTKSISLRTPNQDSVTAKSIGKIAPDDDDDEDEFRF</sequence>
<keyword evidence="2" id="KW-0472">Membrane</keyword>
<feature type="compositionally biased region" description="Polar residues" evidence="1">
    <location>
        <begin position="418"/>
        <end position="434"/>
    </location>
</feature>
<keyword evidence="2" id="KW-0812">Transmembrane</keyword>
<dbReference type="PANTHER" id="PTHR35184:SF1">
    <property type="entry name" value="INTEGRAL MEMBRANE PROTEIN"/>
    <property type="match status" value="1"/>
</dbReference>
<protein>
    <submittedName>
        <fullName evidence="3">Uncharacterized protein</fullName>
    </submittedName>
</protein>
<keyword evidence="4" id="KW-1185">Reference proteome</keyword>
<evidence type="ECO:0000313" key="4">
    <source>
        <dbReference type="Proteomes" id="UP001497600"/>
    </source>
</evidence>
<keyword evidence="2" id="KW-1133">Transmembrane helix</keyword>
<gene>
    <name evidence="3" type="ORF">CAAN4_A09274</name>
</gene>
<reference evidence="3 4" key="1">
    <citation type="submission" date="2024-01" db="EMBL/GenBank/DDBJ databases">
        <authorList>
            <consortium name="Genoscope - CEA"/>
            <person name="William W."/>
        </authorList>
    </citation>
    <scope>NUCLEOTIDE SEQUENCE [LARGE SCALE GENOMIC DNA]</scope>
    <source>
        <strain evidence="3 4">29B2s-10</strain>
    </source>
</reference>
<feature type="transmembrane region" description="Helical" evidence="2">
    <location>
        <begin position="73"/>
        <end position="96"/>
    </location>
</feature>
<evidence type="ECO:0000313" key="3">
    <source>
        <dbReference type="EMBL" id="CAK7893797.1"/>
    </source>
</evidence>
<feature type="transmembrane region" description="Helical" evidence="2">
    <location>
        <begin position="134"/>
        <end position="158"/>
    </location>
</feature>
<dbReference type="Pfam" id="PF11309">
    <property type="entry name" value="DUF3112"/>
    <property type="match status" value="1"/>
</dbReference>
<accession>A0ABP0E691</accession>
<feature type="transmembrane region" description="Helical" evidence="2">
    <location>
        <begin position="320"/>
        <end position="342"/>
    </location>
</feature>
<feature type="transmembrane region" description="Helical" evidence="2">
    <location>
        <begin position="220"/>
        <end position="242"/>
    </location>
</feature>
<feature type="transmembrane region" description="Helical" evidence="2">
    <location>
        <begin position="179"/>
        <end position="200"/>
    </location>
</feature>
<dbReference type="Proteomes" id="UP001497600">
    <property type="component" value="Chromosome A"/>
</dbReference>
<name>A0ABP0E691_9ASCO</name>